<keyword evidence="2" id="KW-0238">DNA-binding</keyword>
<dbReference type="PANTHER" id="PTHR43537:SF5">
    <property type="entry name" value="UXU OPERON TRANSCRIPTIONAL REGULATOR"/>
    <property type="match status" value="1"/>
</dbReference>
<dbReference type="EMBL" id="FP236843">
    <property type="protein sequence ID" value="CAX61023.1"/>
    <property type="molecule type" value="Genomic_DNA"/>
</dbReference>
<dbReference type="InterPro" id="IPR000524">
    <property type="entry name" value="Tscrpt_reg_HTH_GntR"/>
</dbReference>
<accession>D8MW16</accession>
<dbReference type="SUPFAM" id="SSF48008">
    <property type="entry name" value="GntR ligand-binding domain-like"/>
    <property type="match status" value="1"/>
</dbReference>
<evidence type="ECO:0000259" key="4">
    <source>
        <dbReference type="PROSITE" id="PS50949"/>
    </source>
</evidence>
<gene>
    <name evidence="5" type="ordered locus">EbC_34920</name>
</gene>
<dbReference type="Gene3D" id="1.20.120.530">
    <property type="entry name" value="GntR ligand-binding domain-like"/>
    <property type="match status" value="1"/>
</dbReference>
<dbReference type="GeneID" id="90514515"/>
<dbReference type="KEGG" id="ebi:EbC_34920"/>
<reference evidence="5 6" key="1">
    <citation type="journal article" date="2010" name="BMC Genomics">
        <title>Genome comparison of the epiphytic bacteria Erwinia billingiae and E. tasmaniensis with the pear pathogen E. pyrifoliae.</title>
        <authorList>
            <person name="Kube M."/>
            <person name="Migdoll A.M."/>
            <person name="Gehring I."/>
            <person name="Heitmann K."/>
            <person name="Mayer Y."/>
            <person name="Kuhl H."/>
            <person name="Knaust F."/>
            <person name="Geider K."/>
            <person name="Reinhardt R."/>
        </authorList>
    </citation>
    <scope>NUCLEOTIDE SEQUENCE [LARGE SCALE GENOMIC DNA]</scope>
    <source>
        <strain evidence="5 6">Eb661</strain>
    </source>
</reference>
<dbReference type="PANTHER" id="PTHR43537">
    <property type="entry name" value="TRANSCRIPTIONAL REGULATOR, GNTR FAMILY"/>
    <property type="match status" value="1"/>
</dbReference>
<dbReference type="InterPro" id="IPR011711">
    <property type="entry name" value="GntR_C"/>
</dbReference>
<dbReference type="InterPro" id="IPR036390">
    <property type="entry name" value="WH_DNA-bd_sf"/>
</dbReference>
<name>D8MW16_ERWBE</name>
<dbReference type="RefSeq" id="WP_013203507.1">
    <property type="nucleotide sequence ID" value="NC_014306.1"/>
</dbReference>
<dbReference type="GO" id="GO:0003700">
    <property type="term" value="F:DNA-binding transcription factor activity"/>
    <property type="evidence" value="ECO:0007669"/>
    <property type="project" value="InterPro"/>
</dbReference>
<dbReference type="Pfam" id="PF00392">
    <property type="entry name" value="GntR"/>
    <property type="match status" value="1"/>
</dbReference>
<dbReference type="SUPFAM" id="SSF46785">
    <property type="entry name" value="Winged helix' DNA-binding domain"/>
    <property type="match status" value="1"/>
</dbReference>
<dbReference type="SMART" id="SM00345">
    <property type="entry name" value="HTH_GNTR"/>
    <property type="match status" value="1"/>
</dbReference>
<dbReference type="GO" id="GO:0003677">
    <property type="term" value="F:DNA binding"/>
    <property type="evidence" value="ECO:0007669"/>
    <property type="project" value="UniProtKB-KW"/>
</dbReference>
<sequence length="225" mass="25808">MDKQDPIVRKSLQDNAIDWLRREIVHGRLQPGEVLTEIALAQQMGVGRGTVRSALFALEAQELVVRSPYLSCHVAPLDAEIIWEIYTLREALECLAARIYVSRRTPLSRERLNQAFDGLAKAEKGDMDSRVEADLRYHRTLVDATSHGHLNRRHKQLQDKMEWLYRWSEGHWPQREPLVSGHQALHDALITGDEDRAEAMTRQHIRSSLEEDLQGFAGLSSDTQR</sequence>
<dbReference type="AlphaFoldDB" id="D8MW16"/>
<dbReference type="PROSITE" id="PS50949">
    <property type="entry name" value="HTH_GNTR"/>
    <property type="match status" value="1"/>
</dbReference>
<dbReference type="InterPro" id="IPR036388">
    <property type="entry name" value="WH-like_DNA-bd_sf"/>
</dbReference>
<evidence type="ECO:0000256" key="1">
    <source>
        <dbReference type="ARBA" id="ARBA00023015"/>
    </source>
</evidence>
<proteinExistence type="predicted"/>
<keyword evidence="1" id="KW-0805">Transcription regulation</keyword>
<dbReference type="Pfam" id="PF07729">
    <property type="entry name" value="FCD"/>
    <property type="match status" value="1"/>
</dbReference>
<dbReference type="eggNOG" id="COG1802">
    <property type="taxonomic scope" value="Bacteria"/>
</dbReference>
<evidence type="ECO:0000256" key="3">
    <source>
        <dbReference type="ARBA" id="ARBA00023163"/>
    </source>
</evidence>
<evidence type="ECO:0000313" key="6">
    <source>
        <dbReference type="Proteomes" id="UP000008793"/>
    </source>
</evidence>
<evidence type="ECO:0000313" key="5">
    <source>
        <dbReference type="EMBL" id="CAX61023.1"/>
    </source>
</evidence>
<dbReference type="SMART" id="SM00895">
    <property type="entry name" value="FCD"/>
    <property type="match status" value="1"/>
</dbReference>
<dbReference type="STRING" id="634500.EbC_34920"/>
<evidence type="ECO:0000256" key="2">
    <source>
        <dbReference type="ARBA" id="ARBA00023125"/>
    </source>
</evidence>
<keyword evidence="6" id="KW-1185">Reference proteome</keyword>
<dbReference type="InterPro" id="IPR008920">
    <property type="entry name" value="TF_FadR/GntR_C"/>
</dbReference>
<keyword evidence="3" id="KW-0804">Transcription</keyword>
<feature type="domain" description="HTH gntR-type" evidence="4">
    <location>
        <begin position="10"/>
        <end position="77"/>
    </location>
</feature>
<organism evidence="6">
    <name type="scientific">Erwinia billingiae (strain Eb661)</name>
    <dbReference type="NCBI Taxonomy" id="634500"/>
    <lineage>
        <taxon>Bacteria</taxon>
        <taxon>Pseudomonadati</taxon>
        <taxon>Pseudomonadota</taxon>
        <taxon>Gammaproteobacteria</taxon>
        <taxon>Enterobacterales</taxon>
        <taxon>Erwiniaceae</taxon>
        <taxon>Erwinia</taxon>
    </lineage>
</organism>
<dbReference type="Proteomes" id="UP000008793">
    <property type="component" value="Chromosome"/>
</dbReference>
<dbReference type="Gene3D" id="1.10.10.10">
    <property type="entry name" value="Winged helix-like DNA-binding domain superfamily/Winged helix DNA-binding domain"/>
    <property type="match status" value="1"/>
</dbReference>
<dbReference type="HOGENOM" id="CLU_017584_5_5_6"/>
<protein>
    <submittedName>
        <fullName evidence="5">Transcriptional regulator, GntR family</fullName>
    </submittedName>
</protein>